<dbReference type="GO" id="GO:0034039">
    <property type="term" value="F:8-oxo-7,8-dihydroguanine DNA N-glycosylase activity"/>
    <property type="evidence" value="ECO:0007669"/>
    <property type="project" value="TreeGrafter"/>
</dbReference>
<evidence type="ECO:0000256" key="2">
    <source>
        <dbReference type="ARBA" id="ARBA00008343"/>
    </source>
</evidence>
<feature type="non-terminal residue" evidence="11">
    <location>
        <position position="118"/>
    </location>
</feature>
<comment type="similarity">
    <text evidence="2">Belongs to the Nth/MutY family.</text>
</comment>
<evidence type="ECO:0000256" key="1">
    <source>
        <dbReference type="ARBA" id="ARBA00001966"/>
    </source>
</evidence>
<keyword evidence="5" id="KW-0378">Hydrolase</keyword>
<protein>
    <recommendedName>
        <fullName evidence="10">HhH-GPD domain-containing protein</fullName>
    </recommendedName>
</protein>
<evidence type="ECO:0000313" key="11">
    <source>
        <dbReference type="EMBL" id="SVB45529.1"/>
    </source>
</evidence>
<evidence type="ECO:0000256" key="4">
    <source>
        <dbReference type="ARBA" id="ARBA00022763"/>
    </source>
</evidence>
<dbReference type="GO" id="GO:0046872">
    <property type="term" value="F:metal ion binding"/>
    <property type="evidence" value="ECO:0007669"/>
    <property type="project" value="UniProtKB-KW"/>
</dbReference>
<keyword evidence="6" id="KW-0408">Iron</keyword>
<evidence type="ECO:0000256" key="5">
    <source>
        <dbReference type="ARBA" id="ARBA00022801"/>
    </source>
</evidence>
<evidence type="ECO:0000256" key="9">
    <source>
        <dbReference type="ARBA" id="ARBA00023295"/>
    </source>
</evidence>
<feature type="domain" description="HhH-GPD" evidence="10">
    <location>
        <begin position="52"/>
        <end position="114"/>
    </location>
</feature>
<proteinExistence type="inferred from homology"/>
<dbReference type="AlphaFoldDB" id="A0A382E535"/>
<keyword evidence="9" id="KW-0326">Glycosidase</keyword>
<evidence type="ECO:0000256" key="7">
    <source>
        <dbReference type="ARBA" id="ARBA00023014"/>
    </source>
</evidence>
<dbReference type="GO" id="GO:0032357">
    <property type="term" value="F:oxidized purine DNA binding"/>
    <property type="evidence" value="ECO:0007669"/>
    <property type="project" value="TreeGrafter"/>
</dbReference>
<dbReference type="GO" id="GO:0051536">
    <property type="term" value="F:iron-sulfur cluster binding"/>
    <property type="evidence" value="ECO:0007669"/>
    <property type="project" value="UniProtKB-KW"/>
</dbReference>
<gene>
    <name evidence="11" type="ORF">METZ01_LOCUS198383</name>
</gene>
<dbReference type="InterPro" id="IPR003265">
    <property type="entry name" value="HhH-GPD_domain"/>
</dbReference>
<dbReference type="Pfam" id="PF00730">
    <property type="entry name" value="HhH-GPD"/>
    <property type="match status" value="1"/>
</dbReference>
<keyword evidence="4" id="KW-0227">DNA damage</keyword>
<evidence type="ECO:0000256" key="3">
    <source>
        <dbReference type="ARBA" id="ARBA00022723"/>
    </source>
</evidence>
<accession>A0A382E535</accession>
<comment type="cofactor">
    <cofactor evidence="1">
        <name>[4Fe-4S] cluster</name>
        <dbReference type="ChEBI" id="CHEBI:49883"/>
    </cofactor>
</comment>
<dbReference type="Gene3D" id="1.10.340.30">
    <property type="entry name" value="Hypothetical protein, domain 2"/>
    <property type="match status" value="1"/>
</dbReference>
<organism evidence="11">
    <name type="scientific">marine metagenome</name>
    <dbReference type="NCBI Taxonomy" id="408172"/>
    <lineage>
        <taxon>unclassified sequences</taxon>
        <taxon>metagenomes</taxon>
        <taxon>ecological metagenomes</taxon>
    </lineage>
</organism>
<dbReference type="GO" id="GO:0006284">
    <property type="term" value="P:base-excision repair"/>
    <property type="evidence" value="ECO:0007669"/>
    <property type="project" value="InterPro"/>
</dbReference>
<sequence>MKRNDIINKYYELSNLKNYFSKNIILWFSKNKRKLPWRTKISQENFSYFVFVSEFMLQQTQVKTVIPYFLRFVAKWPSVTLLSKANDREVLMLWQGLGYYSRGRNLLKSAKIIVSDYG</sequence>
<keyword evidence="7" id="KW-0411">Iron-sulfur</keyword>
<evidence type="ECO:0000256" key="8">
    <source>
        <dbReference type="ARBA" id="ARBA00023204"/>
    </source>
</evidence>
<keyword evidence="3" id="KW-0479">Metal-binding</keyword>
<name>A0A382E535_9ZZZZ</name>
<dbReference type="GO" id="GO:0006298">
    <property type="term" value="P:mismatch repair"/>
    <property type="evidence" value="ECO:0007669"/>
    <property type="project" value="TreeGrafter"/>
</dbReference>
<dbReference type="InterPro" id="IPR044298">
    <property type="entry name" value="MIG/MutY"/>
</dbReference>
<dbReference type="EMBL" id="UINC01042633">
    <property type="protein sequence ID" value="SVB45529.1"/>
    <property type="molecule type" value="Genomic_DNA"/>
</dbReference>
<keyword evidence="8" id="KW-0234">DNA repair</keyword>
<dbReference type="PANTHER" id="PTHR42944">
    <property type="entry name" value="ADENINE DNA GLYCOSYLASE"/>
    <property type="match status" value="1"/>
</dbReference>
<evidence type="ECO:0000256" key="6">
    <source>
        <dbReference type="ARBA" id="ARBA00023004"/>
    </source>
</evidence>
<dbReference type="InterPro" id="IPR011257">
    <property type="entry name" value="DNA_glycosylase"/>
</dbReference>
<evidence type="ECO:0000259" key="10">
    <source>
        <dbReference type="Pfam" id="PF00730"/>
    </source>
</evidence>
<dbReference type="GO" id="GO:0035485">
    <property type="term" value="F:adenine/guanine mispair binding"/>
    <property type="evidence" value="ECO:0007669"/>
    <property type="project" value="TreeGrafter"/>
</dbReference>
<dbReference type="SUPFAM" id="SSF48150">
    <property type="entry name" value="DNA-glycosylase"/>
    <property type="match status" value="1"/>
</dbReference>
<reference evidence="11" key="1">
    <citation type="submission" date="2018-05" db="EMBL/GenBank/DDBJ databases">
        <authorList>
            <person name="Lanie J.A."/>
            <person name="Ng W.-L."/>
            <person name="Kazmierczak K.M."/>
            <person name="Andrzejewski T.M."/>
            <person name="Davidsen T.M."/>
            <person name="Wayne K.J."/>
            <person name="Tettelin H."/>
            <person name="Glass J.I."/>
            <person name="Rusch D."/>
            <person name="Podicherti R."/>
            <person name="Tsui H.-C.T."/>
            <person name="Winkler M.E."/>
        </authorList>
    </citation>
    <scope>NUCLEOTIDE SEQUENCE</scope>
</reference>
<dbReference type="CDD" id="cd00056">
    <property type="entry name" value="ENDO3c"/>
    <property type="match status" value="1"/>
</dbReference>
<dbReference type="GO" id="GO:0000701">
    <property type="term" value="F:purine-specific mismatch base pair DNA N-glycosylase activity"/>
    <property type="evidence" value="ECO:0007669"/>
    <property type="project" value="TreeGrafter"/>
</dbReference>
<dbReference type="PANTHER" id="PTHR42944:SF1">
    <property type="entry name" value="ADENINE DNA GLYCOSYLASE"/>
    <property type="match status" value="1"/>
</dbReference>